<gene>
    <name evidence="2" type="ORF">A4R43_39030</name>
</gene>
<dbReference type="AlphaFoldDB" id="A0A344LI37"/>
<dbReference type="Gene3D" id="3.40.390.10">
    <property type="entry name" value="Collagenase (Catalytic Domain)"/>
    <property type="match status" value="1"/>
</dbReference>
<evidence type="ECO:0000256" key="1">
    <source>
        <dbReference type="SAM" id="MobiDB-lite"/>
    </source>
</evidence>
<feature type="region of interest" description="Disordered" evidence="1">
    <location>
        <begin position="51"/>
        <end position="75"/>
    </location>
</feature>
<keyword evidence="3" id="KW-1185">Reference proteome</keyword>
<dbReference type="GO" id="GO:0008237">
    <property type="term" value="F:metallopeptidase activity"/>
    <property type="evidence" value="ECO:0007669"/>
    <property type="project" value="InterPro"/>
</dbReference>
<dbReference type="InterPro" id="IPR024079">
    <property type="entry name" value="MetalloPept_cat_dom_sf"/>
</dbReference>
<feature type="compositionally biased region" description="Low complexity" evidence="1">
    <location>
        <begin position="54"/>
        <end position="73"/>
    </location>
</feature>
<reference evidence="2 3" key="1">
    <citation type="submission" date="2016-04" db="EMBL/GenBank/DDBJ databases">
        <title>Complete genome sequence and analysis of deep-sea sediment isolate, Amycolatopsis sp. WP1.</title>
        <authorList>
            <person name="Wang H."/>
            <person name="Chen S."/>
            <person name="Wu Q."/>
        </authorList>
    </citation>
    <scope>NUCLEOTIDE SEQUENCE [LARGE SCALE GENOMIC DNA]</scope>
    <source>
        <strain evidence="2 3">WP1</strain>
    </source>
</reference>
<evidence type="ECO:0000313" key="2">
    <source>
        <dbReference type="EMBL" id="AXB47711.1"/>
    </source>
</evidence>
<accession>A0A344LI37</accession>
<dbReference type="Proteomes" id="UP000250434">
    <property type="component" value="Chromosome"/>
</dbReference>
<dbReference type="KEGG" id="aab:A4R43_39030"/>
<dbReference type="EMBL" id="CP015163">
    <property type="protein sequence ID" value="AXB47711.1"/>
    <property type="molecule type" value="Genomic_DNA"/>
</dbReference>
<evidence type="ECO:0000313" key="3">
    <source>
        <dbReference type="Proteomes" id="UP000250434"/>
    </source>
</evidence>
<proteinExistence type="predicted"/>
<sequence length="753" mass="80841">MFYALALMLILPRKGRIMLGISDPTVGGANTETGVIDRPVEAEPEVMATNGHGTAAADGTRAPAAETEDTAAAPPVPIPIPPIVIRKRLVRGRYRSTSGSWQLALRVDVDGNRPTRRVSGDFFTVSGATTTYFGSFIVHSPTVTTTASQVKIEGTGTFTWSAGAPKIRLTIGRANLFESPKPGTLEFLTASNSPGATYFCPFESGFFRTVSYEQDSVAGTVPFLSYNTGSLPQPAGSPARVLTVPGAFAEAGIELLTTGGTNVIPVGAAGANAKWNDAELHAAMVNHFSGFTNTPRWQVWMLVATSHDGGYRGIMFDYGDAFQRQGAAVFYDAIGGADAATQRSQLRTYVHELGHAFNLLHSWQKNLANPPAPLGPNGGLGDLSWMNYDWKYQQSANGPGGAAAYWAAFPFQFTENELVHLRHGYYRNVVMGANAFGTGAAEVDPDLFDTPLVDNSGLALDLRSPKSGFAYGEPVVVELKLSGTELRGRDTHGYLHPNDDLVSIAVQQPSGRTVRYRPMLRHCVDEDRAVRVGVDKPALYESAYIGFGADGFLFEAPGTYRLRATYIAGDGSRILSPVLRLRVRPPATRADEAAAELLLGEEQGQLLALLGSDASQLGKGVSAIETLLDRFPDHPLAVYGRLVKGINQQRDFKELTTDKTLRVREANGTEAASLLGQVAEASLAPEDGVDNVTLNLAMRTQAMAEAKAGHPEQAHDVLRQLVRTFENKNLNPLVLDGIRQQARETAEAIDAAG</sequence>
<organism evidence="2 3">
    <name type="scientific">Amycolatopsis albispora</name>
    <dbReference type="NCBI Taxonomy" id="1804986"/>
    <lineage>
        <taxon>Bacteria</taxon>
        <taxon>Bacillati</taxon>
        <taxon>Actinomycetota</taxon>
        <taxon>Actinomycetes</taxon>
        <taxon>Pseudonocardiales</taxon>
        <taxon>Pseudonocardiaceae</taxon>
        <taxon>Amycolatopsis</taxon>
    </lineage>
</organism>
<name>A0A344LI37_9PSEU</name>
<dbReference type="OrthoDB" id="6624031at2"/>
<dbReference type="SUPFAM" id="SSF55486">
    <property type="entry name" value="Metalloproteases ('zincins'), catalytic domain"/>
    <property type="match status" value="1"/>
</dbReference>
<protein>
    <submittedName>
        <fullName evidence="2">Uncharacterized protein</fullName>
    </submittedName>
</protein>